<dbReference type="EMBL" id="JAUEOZ010000001">
    <property type="protein sequence ID" value="MDN2481372.1"/>
    <property type="molecule type" value="Genomic_DNA"/>
</dbReference>
<dbReference type="Gene3D" id="3.60.15.10">
    <property type="entry name" value="Ribonuclease Z/Hydroxyacylglutathione hydrolase-like"/>
    <property type="match status" value="1"/>
</dbReference>
<dbReference type="Pfam" id="PF12706">
    <property type="entry name" value="Lactamase_B_2"/>
    <property type="match status" value="1"/>
</dbReference>
<proteinExistence type="predicted"/>
<dbReference type="PANTHER" id="PTHR46018:SF2">
    <property type="entry name" value="ZINC PHOSPHODIESTERASE ELAC PROTEIN 1"/>
    <property type="match status" value="1"/>
</dbReference>
<reference evidence="3" key="1">
    <citation type="submission" date="2024-05" db="EMBL/GenBank/DDBJ databases">
        <title>Genome Sequences of Four Agar- Degrading Marine Bacteria.</title>
        <authorList>
            <person name="Phillips E.K."/>
            <person name="Shaffer J.C."/>
            <person name="Henson M.W."/>
            <person name="Temperton B."/>
            <person name="Thrash C.J."/>
            <person name="Martin M.O."/>
        </authorList>
    </citation>
    <scope>NUCLEOTIDE SEQUENCE</scope>
    <source>
        <strain evidence="3">EKP203</strain>
    </source>
</reference>
<name>A0ABT7Y009_9VIBR</name>
<evidence type="ECO:0000313" key="3">
    <source>
        <dbReference type="EMBL" id="MDN2481372.1"/>
    </source>
</evidence>
<evidence type="ECO:0000259" key="2">
    <source>
        <dbReference type="SMART" id="SM00849"/>
    </source>
</evidence>
<dbReference type="PANTHER" id="PTHR46018">
    <property type="entry name" value="ZINC PHOSPHODIESTERASE ELAC PROTEIN 1"/>
    <property type="match status" value="1"/>
</dbReference>
<keyword evidence="1" id="KW-0732">Signal</keyword>
<feature type="domain" description="Metallo-beta-lactamase" evidence="2">
    <location>
        <begin position="49"/>
        <end position="274"/>
    </location>
</feature>
<dbReference type="SUPFAM" id="SSF56281">
    <property type="entry name" value="Metallo-hydrolase/oxidoreductase"/>
    <property type="match status" value="1"/>
</dbReference>
<dbReference type="SMART" id="SM00849">
    <property type="entry name" value="Lactamase_B"/>
    <property type="match status" value="1"/>
</dbReference>
<organism evidence="3 4">
    <name type="scientific">Vibrio agarivorans</name>
    <dbReference type="NCBI Taxonomy" id="153622"/>
    <lineage>
        <taxon>Bacteria</taxon>
        <taxon>Pseudomonadati</taxon>
        <taxon>Pseudomonadota</taxon>
        <taxon>Gammaproteobacteria</taxon>
        <taxon>Vibrionales</taxon>
        <taxon>Vibrionaceae</taxon>
        <taxon>Vibrio</taxon>
    </lineage>
</organism>
<gene>
    <name evidence="3" type="ORF">QWJ08_08185</name>
</gene>
<dbReference type="InterPro" id="IPR036866">
    <property type="entry name" value="RibonucZ/Hydroxyglut_hydro"/>
</dbReference>
<dbReference type="Proteomes" id="UP001169719">
    <property type="component" value="Unassembled WGS sequence"/>
</dbReference>
<comment type="caution">
    <text evidence="3">The sequence shown here is derived from an EMBL/GenBank/DDBJ whole genome shotgun (WGS) entry which is preliminary data.</text>
</comment>
<dbReference type="RefSeq" id="WP_289961491.1">
    <property type="nucleotide sequence ID" value="NZ_JAUEOZ010000001.1"/>
</dbReference>
<feature type="chain" id="PRO_5047217386" evidence="1">
    <location>
        <begin position="23"/>
        <end position="311"/>
    </location>
</feature>
<dbReference type="InterPro" id="IPR001279">
    <property type="entry name" value="Metallo-B-lactamas"/>
</dbReference>
<protein>
    <submittedName>
        <fullName evidence="3">MBL fold metallo-hydrolase</fullName>
    </submittedName>
</protein>
<feature type="signal peptide" evidence="1">
    <location>
        <begin position="1"/>
        <end position="22"/>
    </location>
</feature>
<evidence type="ECO:0000256" key="1">
    <source>
        <dbReference type="SAM" id="SignalP"/>
    </source>
</evidence>
<evidence type="ECO:0000313" key="4">
    <source>
        <dbReference type="Proteomes" id="UP001169719"/>
    </source>
</evidence>
<sequence length="311" mass="33754">MKFRNQLLISSLFSFAAFTAQASDFQCPTEGVYLQVLGAGGPELTTDNASTSYLLWDDGKPKILLDAGPSTAQNFIKTGAKIADLDAILISHMHVDHVADLISLIKSSYFETRDSSLPIYGPTGNHLTPSMTEYMERLLGLNGLFPYLNNFIAEAPDETFSKANYKIHAHDIAPTIEPTQLKIGSMTLESADAMHGSVPALAWSISYKGKTVFVTGDSSGPEHLATMAKSADLIVAHNALPESYSGHVEKLHMKPSTIADIVADSQAHTLVFSHFLAQTNKSVEQANTQEVIEKSFSGKMSFANDFNCYAL</sequence>
<keyword evidence="4" id="KW-1185">Reference proteome</keyword>
<accession>A0ABT7Y009</accession>